<keyword evidence="2 8" id="KW-0808">Transferase</keyword>
<evidence type="ECO:0000256" key="5">
    <source>
        <dbReference type="ARBA" id="ARBA00022777"/>
    </source>
</evidence>
<dbReference type="PANTHER" id="PTHR21064:SF6">
    <property type="entry name" value="AMINOGLYCOSIDE PHOSPHOTRANSFERASE DOMAIN-CONTAINING PROTEIN"/>
    <property type="match status" value="1"/>
</dbReference>
<dbReference type="GO" id="GO:0004413">
    <property type="term" value="F:homoserine kinase activity"/>
    <property type="evidence" value="ECO:0007669"/>
    <property type="project" value="UniProtKB-UniRule"/>
</dbReference>
<keyword evidence="12" id="KW-1185">Reference proteome</keyword>
<dbReference type="CDD" id="cd05153">
    <property type="entry name" value="HomoserineK_II"/>
    <property type="match status" value="1"/>
</dbReference>
<dbReference type="SUPFAM" id="SSF56112">
    <property type="entry name" value="Protein kinase-like (PK-like)"/>
    <property type="match status" value="1"/>
</dbReference>
<dbReference type="EC" id="2.7.1.39" evidence="8 9"/>
<evidence type="ECO:0000313" key="11">
    <source>
        <dbReference type="EMBL" id="RDE19132.1"/>
    </source>
</evidence>
<evidence type="ECO:0000256" key="6">
    <source>
        <dbReference type="ARBA" id="ARBA00022840"/>
    </source>
</evidence>
<feature type="domain" description="Aminoglycoside phosphotransferase" evidence="10">
    <location>
        <begin position="27"/>
        <end position="259"/>
    </location>
</feature>
<dbReference type="Pfam" id="PF01636">
    <property type="entry name" value="APH"/>
    <property type="match status" value="1"/>
</dbReference>
<dbReference type="NCBIfam" id="TIGR00938">
    <property type="entry name" value="thrB_alt"/>
    <property type="match status" value="1"/>
</dbReference>
<comment type="catalytic activity">
    <reaction evidence="8">
        <text>L-homoserine + ATP = O-phospho-L-homoserine + ADP + H(+)</text>
        <dbReference type="Rhea" id="RHEA:13985"/>
        <dbReference type="ChEBI" id="CHEBI:15378"/>
        <dbReference type="ChEBI" id="CHEBI:30616"/>
        <dbReference type="ChEBI" id="CHEBI:57476"/>
        <dbReference type="ChEBI" id="CHEBI:57590"/>
        <dbReference type="ChEBI" id="CHEBI:456216"/>
        <dbReference type="EC" id="2.7.1.39"/>
    </reaction>
</comment>
<keyword evidence="6 8" id="KW-0067">ATP-binding</keyword>
<dbReference type="GO" id="GO:0009088">
    <property type="term" value="P:threonine biosynthetic process"/>
    <property type="evidence" value="ECO:0007669"/>
    <property type="project" value="UniProtKB-UniRule"/>
</dbReference>
<dbReference type="InterPro" id="IPR011009">
    <property type="entry name" value="Kinase-like_dom_sf"/>
</dbReference>
<keyword evidence="3 8" id="KW-0791">Threonine biosynthesis</keyword>
<dbReference type="RefSeq" id="WP_114696755.1">
    <property type="nucleotide sequence ID" value="NZ_QQOH01000004.1"/>
</dbReference>
<name>A0A369WBL5_9GAMM</name>
<sequence>MAVYTRISRDDLDAFLGDFELGQLIDFKGIDGGIENTNYFVDTEQDGVTRHFVLTLFEELPYDEMPFFVELTGYLAECNVVVPAPFKDRNGIALKMLARRPALLLPRFDGGSLQSLTPDHCGQIGRALAQMHLAGQDFFMARQAHRGVFWWRRESRAVAERLNAEDAQLLQQEVALFDDLREQPLDLPVGIIHGDLFHDNALFHEGKLSGIIDLYNACTGYLLYDLAIVANDWCVTREGAFEAARLDALLQGYAEVRPFEAQEHQAWPVLVRTAAMRFWLSRLISQLGMEPTQYEGGQVIKDPDELKRILLNHIANPASLPG</sequence>
<dbReference type="Gene3D" id="3.90.1200.10">
    <property type="match status" value="1"/>
</dbReference>
<keyword evidence="5 8" id="KW-0418">Kinase</keyword>
<dbReference type="Gene3D" id="3.30.200.20">
    <property type="entry name" value="Phosphorylase Kinase, domain 1"/>
    <property type="match status" value="1"/>
</dbReference>
<evidence type="ECO:0000313" key="12">
    <source>
        <dbReference type="Proteomes" id="UP000253769"/>
    </source>
</evidence>
<reference evidence="11 12" key="1">
    <citation type="submission" date="2018-07" db="EMBL/GenBank/DDBJ databases">
        <title>Motiliproteus coralliicola sp. nov., a bacterium isolated from Coral.</title>
        <authorList>
            <person name="Wang G."/>
        </authorList>
    </citation>
    <scope>NUCLEOTIDE SEQUENCE [LARGE SCALE GENOMIC DNA]</scope>
    <source>
        <strain evidence="11 12">C34</strain>
    </source>
</reference>
<comment type="caution">
    <text evidence="11">The sequence shown here is derived from an EMBL/GenBank/DDBJ whole genome shotgun (WGS) entry which is preliminary data.</text>
</comment>
<evidence type="ECO:0000256" key="9">
    <source>
        <dbReference type="NCBIfam" id="TIGR00938"/>
    </source>
</evidence>
<proteinExistence type="inferred from homology"/>
<evidence type="ECO:0000256" key="7">
    <source>
        <dbReference type="ARBA" id="ARBA00038240"/>
    </source>
</evidence>
<dbReference type="InterPro" id="IPR050249">
    <property type="entry name" value="Pseudomonas-type_ThrB"/>
</dbReference>
<evidence type="ECO:0000256" key="3">
    <source>
        <dbReference type="ARBA" id="ARBA00022697"/>
    </source>
</evidence>
<dbReference type="OrthoDB" id="9777460at2"/>
<keyword evidence="1 8" id="KW-0028">Amino-acid biosynthesis</keyword>
<evidence type="ECO:0000259" key="10">
    <source>
        <dbReference type="Pfam" id="PF01636"/>
    </source>
</evidence>
<accession>A0A369WBL5</accession>
<evidence type="ECO:0000256" key="1">
    <source>
        <dbReference type="ARBA" id="ARBA00022605"/>
    </source>
</evidence>
<dbReference type="PANTHER" id="PTHR21064">
    <property type="entry name" value="AMINOGLYCOSIDE PHOSPHOTRANSFERASE DOMAIN-CONTAINING PROTEIN-RELATED"/>
    <property type="match status" value="1"/>
</dbReference>
<dbReference type="AlphaFoldDB" id="A0A369WBL5"/>
<dbReference type="HAMAP" id="MF_00301">
    <property type="entry name" value="Homoser_kinase_2"/>
    <property type="match status" value="1"/>
</dbReference>
<dbReference type="UniPathway" id="UPA00050">
    <property type="reaction ID" value="UER00064"/>
</dbReference>
<evidence type="ECO:0000256" key="2">
    <source>
        <dbReference type="ARBA" id="ARBA00022679"/>
    </source>
</evidence>
<dbReference type="NCBIfam" id="NF003558">
    <property type="entry name" value="PRK05231.1"/>
    <property type="match status" value="1"/>
</dbReference>
<dbReference type="GO" id="GO:0005524">
    <property type="term" value="F:ATP binding"/>
    <property type="evidence" value="ECO:0007669"/>
    <property type="project" value="UniProtKB-KW"/>
</dbReference>
<comment type="pathway">
    <text evidence="8">Amino-acid biosynthesis; L-threonine biosynthesis; L-threonine from L-aspartate: step 4/5.</text>
</comment>
<dbReference type="EMBL" id="QQOH01000004">
    <property type="protein sequence ID" value="RDE19132.1"/>
    <property type="molecule type" value="Genomic_DNA"/>
</dbReference>
<keyword evidence="4 8" id="KW-0547">Nucleotide-binding</keyword>
<dbReference type="InterPro" id="IPR005280">
    <property type="entry name" value="Homoserine_kinase_II"/>
</dbReference>
<evidence type="ECO:0000256" key="4">
    <source>
        <dbReference type="ARBA" id="ARBA00022741"/>
    </source>
</evidence>
<dbReference type="InterPro" id="IPR002575">
    <property type="entry name" value="Aminoglycoside_PTrfase"/>
</dbReference>
<evidence type="ECO:0000256" key="8">
    <source>
        <dbReference type="HAMAP-Rule" id="MF_00301"/>
    </source>
</evidence>
<gene>
    <name evidence="8" type="primary">thrB</name>
    <name evidence="11" type="ORF">DV711_16225</name>
</gene>
<protein>
    <recommendedName>
        <fullName evidence="8 9">Homoserine kinase</fullName>
        <shortName evidence="8">HK</shortName>
        <shortName evidence="8">HSK</shortName>
        <ecNumber evidence="8 9">2.7.1.39</ecNumber>
    </recommendedName>
</protein>
<dbReference type="Proteomes" id="UP000253769">
    <property type="component" value="Unassembled WGS sequence"/>
</dbReference>
<organism evidence="11 12">
    <name type="scientific">Motiliproteus coralliicola</name>
    <dbReference type="NCBI Taxonomy" id="2283196"/>
    <lineage>
        <taxon>Bacteria</taxon>
        <taxon>Pseudomonadati</taxon>
        <taxon>Pseudomonadota</taxon>
        <taxon>Gammaproteobacteria</taxon>
        <taxon>Oceanospirillales</taxon>
        <taxon>Oceanospirillaceae</taxon>
        <taxon>Motiliproteus</taxon>
    </lineage>
</organism>
<comment type="similarity">
    <text evidence="7 8">Belongs to the pseudomonas-type ThrB family.</text>
</comment>